<evidence type="ECO:0000313" key="1">
    <source>
        <dbReference type="EMBL" id="KAA6324578.1"/>
    </source>
</evidence>
<sequence>MNRFILFRTGEKGAVTLIYIEGELDADDLVTMLFMKKD</sequence>
<proteinExistence type="predicted"/>
<dbReference type="InterPro" id="IPR046090">
    <property type="entry name" value="DUF6108"/>
</dbReference>
<accession>A0A5J4QU00</accession>
<dbReference type="AlphaFoldDB" id="A0A5J4QU00"/>
<reference evidence="1" key="1">
    <citation type="submission" date="2019-03" db="EMBL/GenBank/DDBJ databases">
        <title>Single cell metagenomics reveals metabolic interactions within the superorganism composed of flagellate Streblomastix strix and complex community of Bacteroidetes bacteria on its surface.</title>
        <authorList>
            <person name="Treitli S.C."/>
            <person name="Kolisko M."/>
            <person name="Husnik F."/>
            <person name="Keeling P."/>
            <person name="Hampl V."/>
        </authorList>
    </citation>
    <scope>NUCLEOTIDE SEQUENCE</scope>
    <source>
        <strain evidence="1">STM</strain>
    </source>
</reference>
<dbReference type="EMBL" id="SNRY01002542">
    <property type="protein sequence ID" value="KAA6324578.1"/>
    <property type="molecule type" value="Genomic_DNA"/>
</dbReference>
<name>A0A5J4QU00_9ZZZZ</name>
<protein>
    <submittedName>
        <fullName evidence="1">Uncharacterized protein</fullName>
    </submittedName>
</protein>
<organism evidence="1">
    <name type="scientific">termite gut metagenome</name>
    <dbReference type="NCBI Taxonomy" id="433724"/>
    <lineage>
        <taxon>unclassified sequences</taxon>
        <taxon>metagenomes</taxon>
        <taxon>organismal metagenomes</taxon>
    </lineage>
</organism>
<comment type="caution">
    <text evidence="1">The sequence shown here is derived from an EMBL/GenBank/DDBJ whole genome shotgun (WGS) entry which is preliminary data.</text>
</comment>
<gene>
    <name evidence="1" type="ORF">EZS27_026110</name>
</gene>
<dbReference type="Pfam" id="PF19603">
    <property type="entry name" value="DUF6108"/>
    <property type="match status" value="1"/>
</dbReference>